<evidence type="ECO:0000259" key="2">
    <source>
        <dbReference type="PROSITE" id="PS51832"/>
    </source>
</evidence>
<dbReference type="Pfam" id="PF13487">
    <property type="entry name" value="HD_5"/>
    <property type="match status" value="1"/>
</dbReference>
<sequence length="277" mass="31863">MFKKVAKENIYSEHGALLLSKGSIITDEIQRKLSRLNTFELPERRPLKDISKNAPSNESQRIFDNAANRMQQKSLNLDPERFNRSSLILKKIIFDAKLNQWWMLTQALFNYLDWLYTHSIDVALMSLLIASQKRYSDKELKEIALGAFLHDIGMLLIPKTILTKTTTLEDSEKQLIKQHCDLGYSVIQEYNLSNISVNIILQHHERLDGTGFPRGISEAYISPEAQIVALADVIDANTSYYPRHTIKDINTVLQELNKKGLRFDAENIHIFKSLMNS</sequence>
<dbReference type="InterPro" id="IPR006674">
    <property type="entry name" value="HD_domain"/>
</dbReference>
<dbReference type="KEGG" id="abut:Ami103574_00435"/>
<evidence type="ECO:0000313" key="3">
    <source>
        <dbReference type="EMBL" id="QIB67867.1"/>
    </source>
</evidence>
<protein>
    <submittedName>
        <fullName evidence="3">HD domain-containing protein</fullName>
    </submittedName>
</protein>
<dbReference type="Gene3D" id="1.10.3210.10">
    <property type="entry name" value="Hypothetical protein af1432"/>
    <property type="match status" value="1"/>
</dbReference>
<dbReference type="InterPro" id="IPR003607">
    <property type="entry name" value="HD/PDEase_dom"/>
</dbReference>
<dbReference type="EMBL" id="CP048649">
    <property type="protein sequence ID" value="QIB67867.1"/>
    <property type="molecule type" value="Genomic_DNA"/>
</dbReference>
<dbReference type="AlphaFoldDB" id="A0A858BQR8"/>
<organism evidence="3 4">
    <name type="scientific">Aminipila butyrica</name>
    <dbReference type="NCBI Taxonomy" id="433296"/>
    <lineage>
        <taxon>Bacteria</taxon>
        <taxon>Bacillati</taxon>
        <taxon>Bacillota</taxon>
        <taxon>Clostridia</taxon>
        <taxon>Peptostreptococcales</taxon>
        <taxon>Anaerovoracaceae</taxon>
        <taxon>Aminipila</taxon>
    </lineage>
</organism>
<keyword evidence="4" id="KW-1185">Reference proteome</keyword>
<dbReference type="NCBIfam" id="TIGR00277">
    <property type="entry name" value="HDIG"/>
    <property type="match status" value="1"/>
</dbReference>
<dbReference type="Proteomes" id="UP000466848">
    <property type="component" value="Chromosome"/>
</dbReference>
<dbReference type="SMART" id="SM00471">
    <property type="entry name" value="HDc"/>
    <property type="match status" value="1"/>
</dbReference>
<dbReference type="RefSeq" id="WP_163064787.1">
    <property type="nucleotide sequence ID" value="NZ_CP048649.1"/>
</dbReference>
<gene>
    <name evidence="3" type="ORF">Ami103574_00435</name>
</gene>
<feature type="domain" description="HD-GYP" evidence="2">
    <location>
        <begin position="93"/>
        <end position="277"/>
    </location>
</feature>
<dbReference type="InterPro" id="IPR006675">
    <property type="entry name" value="HDIG_dom"/>
</dbReference>
<name>A0A858BQR8_9FIRM</name>
<dbReference type="PANTHER" id="PTHR43155">
    <property type="entry name" value="CYCLIC DI-GMP PHOSPHODIESTERASE PA4108-RELATED"/>
    <property type="match status" value="1"/>
</dbReference>
<dbReference type="PROSITE" id="PS51831">
    <property type="entry name" value="HD"/>
    <property type="match status" value="1"/>
</dbReference>
<reference evidence="3 4" key="1">
    <citation type="submission" date="2020-02" db="EMBL/GenBank/DDBJ databases">
        <authorList>
            <person name="Kim Y.B."/>
            <person name="Roh S.W."/>
        </authorList>
    </citation>
    <scope>NUCLEOTIDE SEQUENCE [LARGE SCALE GENOMIC DNA]</scope>
    <source>
        <strain evidence="3 4">DSM 103574</strain>
    </source>
</reference>
<accession>A0A858BQR8</accession>
<evidence type="ECO:0000259" key="1">
    <source>
        <dbReference type="PROSITE" id="PS51831"/>
    </source>
</evidence>
<proteinExistence type="predicted"/>
<evidence type="ECO:0000313" key="4">
    <source>
        <dbReference type="Proteomes" id="UP000466848"/>
    </source>
</evidence>
<dbReference type="PROSITE" id="PS51832">
    <property type="entry name" value="HD_GYP"/>
    <property type="match status" value="1"/>
</dbReference>
<dbReference type="SUPFAM" id="SSF109604">
    <property type="entry name" value="HD-domain/PDEase-like"/>
    <property type="match status" value="1"/>
</dbReference>
<dbReference type="PANTHER" id="PTHR43155:SF2">
    <property type="entry name" value="CYCLIC DI-GMP PHOSPHODIESTERASE PA4108"/>
    <property type="match status" value="1"/>
</dbReference>
<feature type="domain" description="HD" evidence="1">
    <location>
        <begin position="115"/>
        <end position="237"/>
    </location>
</feature>
<dbReference type="InterPro" id="IPR037522">
    <property type="entry name" value="HD_GYP_dom"/>
</dbReference>
<dbReference type="CDD" id="cd00077">
    <property type="entry name" value="HDc"/>
    <property type="match status" value="1"/>
</dbReference>